<sequence>GSKEEIRRGKGKMDGGTPQRPMVMSNNSTLDYRGNTFPLDERKRSLKESSRLVPSC</sequence>
<organism evidence="2 3">
    <name type="scientific">Trifolium medium</name>
    <dbReference type="NCBI Taxonomy" id="97028"/>
    <lineage>
        <taxon>Eukaryota</taxon>
        <taxon>Viridiplantae</taxon>
        <taxon>Streptophyta</taxon>
        <taxon>Embryophyta</taxon>
        <taxon>Tracheophyta</taxon>
        <taxon>Spermatophyta</taxon>
        <taxon>Magnoliopsida</taxon>
        <taxon>eudicotyledons</taxon>
        <taxon>Gunneridae</taxon>
        <taxon>Pentapetalae</taxon>
        <taxon>rosids</taxon>
        <taxon>fabids</taxon>
        <taxon>Fabales</taxon>
        <taxon>Fabaceae</taxon>
        <taxon>Papilionoideae</taxon>
        <taxon>50 kb inversion clade</taxon>
        <taxon>NPAAA clade</taxon>
        <taxon>Hologalegina</taxon>
        <taxon>IRL clade</taxon>
        <taxon>Trifolieae</taxon>
        <taxon>Trifolium</taxon>
    </lineage>
</organism>
<name>A0A392VAE0_9FABA</name>
<feature type="non-terminal residue" evidence="2">
    <location>
        <position position="1"/>
    </location>
</feature>
<protein>
    <submittedName>
        <fullName evidence="2">Uncharacterized protein</fullName>
    </submittedName>
</protein>
<evidence type="ECO:0000256" key="1">
    <source>
        <dbReference type="SAM" id="MobiDB-lite"/>
    </source>
</evidence>
<dbReference type="Proteomes" id="UP000265520">
    <property type="component" value="Unassembled WGS sequence"/>
</dbReference>
<comment type="caution">
    <text evidence="2">The sequence shown here is derived from an EMBL/GenBank/DDBJ whole genome shotgun (WGS) entry which is preliminary data.</text>
</comment>
<keyword evidence="3" id="KW-1185">Reference proteome</keyword>
<dbReference type="EMBL" id="LXQA011067133">
    <property type="protein sequence ID" value="MCI83440.1"/>
    <property type="molecule type" value="Genomic_DNA"/>
</dbReference>
<feature type="compositionally biased region" description="Basic and acidic residues" evidence="1">
    <location>
        <begin position="1"/>
        <end position="13"/>
    </location>
</feature>
<dbReference type="AlphaFoldDB" id="A0A392VAE0"/>
<feature type="compositionally biased region" description="Basic and acidic residues" evidence="1">
    <location>
        <begin position="39"/>
        <end position="50"/>
    </location>
</feature>
<proteinExistence type="predicted"/>
<feature type="region of interest" description="Disordered" evidence="1">
    <location>
        <begin position="1"/>
        <end position="56"/>
    </location>
</feature>
<reference evidence="2 3" key="1">
    <citation type="journal article" date="2018" name="Front. Plant Sci.">
        <title>Red Clover (Trifolium pratense) and Zigzag Clover (T. medium) - A Picture of Genomic Similarities and Differences.</title>
        <authorList>
            <person name="Dluhosova J."/>
            <person name="Istvanek J."/>
            <person name="Nedelnik J."/>
            <person name="Repkova J."/>
        </authorList>
    </citation>
    <scope>NUCLEOTIDE SEQUENCE [LARGE SCALE GENOMIC DNA]</scope>
    <source>
        <strain evidence="3">cv. 10/8</strain>
        <tissue evidence="2">Leaf</tissue>
    </source>
</reference>
<evidence type="ECO:0000313" key="3">
    <source>
        <dbReference type="Proteomes" id="UP000265520"/>
    </source>
</evidence>
<accession>A0A392VAE0</accession>
<evidence type="ECO:0000313" key="2">
    <source>
        <dbReference type="EMBL" id="MCI83440.1"/>
    </source>
</evidence>